<accession>A0A1B3Z7A7</accession>
<name>A0A1B3Z7A7_9SPHN</name>
<organism evidence="5 6">
    <name type="scientific">Sphingomonas panacis</name>
    <dbReference type="NCBI Taxonomy" id="1560345"/>
    <lineage>
        <taxon>Bacteria</taxon>
        <taxon>Pseudomonadati</taxon>
        <taxon>Pseudomonadota</taxon>
        <taxon>Alphaproteobacteria</taxon>
        <taxon>Sphingomonadales</taxon>
        <taxon>Sphingomonadaceae</taxon>
        <taxon>Sphingomonas</taxon>
    </lineage>
</organism>
<comment type="similarity">
    <text evidence="1">Belongs to the short-chain dehydrogenases/reductases (SDR) family.</text>
</comment>
<dbReference type="EMBL" id="CP014168">
    <property type="protein sequence ID" value="AOH83306.1"/>
    <property type="molecule type" value="Genomic_DNA"/>
</dbReference>
<dbReference type="OrthoDB" id="9805986at2"/>
<dbReference type="InterPro" id="IPR036291">
    <property type="entry name" value="NAD(P)-bd_dom_sf"/>
</dbReference>
<dbReference type="InterPro" id="IPR002347">
    <property type="entry name" value="SDR_fam"/>
</dbReference>
<dbReference type="KEGG" id="span:AWL63_04290"/>
<evidence type="ECO:0000256" key="1">
    <source>
        <dbReference type="ARBA" id="ARBA00006484"/>
    </source>
</evidence>
<dbReference type="Gene3D" id="3.40.50.720">
    <property type="entry name" value="NAD(P)-binding Rossmann-like Domain"/>
    <property type="match status" value="2"/>
</dbReference>
<dbReference type="PANTHER" id="PTHR42760">
    <property type="entry name" value="SHORT-CHAIN DEHYDROGENASES/REDUCTASES FAMILY MEMBER"/>
    <property type="match status" value="1"/>
</dbReference>
<dbReference type="SMART" id="SM00822">
    <property type="entry name" value="PKS_KR"/>
    <property type="match status" value="1"/>
</dbReference>
<dbReference type="InterPro" id="IPR020904">
    <property type="entry name" value="Sc_DH/Rdtase_CS"/>
</dbReference>
<dbReference type="InterPro" id="IPR057326">
    <property type="entry name" value="KR_dom"/>
</dbReference>
<proteinExistence type="inferred from homology"/>
<dbReference type="SUPFAM" id="SSF51735">
    <property type="entry name" value="NAD(P)-binding Rossmann-fold domains"/>
    <property type="match status" value="2"/>
</dbReference>
<feature type="domain" description="Ketoreductase" evidence="4">
    <location>
        <begin position="264"/>
        <end position="430"/>
    </location>
</feature>
<evidence type="ECO:0000313" key="5">
    <source>
        <dbReference type="EMBL" id="AOH83306.1"/>
    </source>
</evidence>
<evidence type="ECO:0000313" key="6">
    <source>
        <dbReference type="Proteomes" id="UP000094256"/>
    </source>
</evidence>
<dbReference type="STRING" id="1560345.AWL63_04290"/>
<dbReference type="CDD" id="cd05233">
    <property type="entry name" value="SDR_c"/>
    <property type="match status" value="2"/>
</dbReference>
<dbReference type="FunFam" id="3.40.50.720:FF:000084">
    <property type="entry name" value="Short-chain dehydrogenase reductase"/>
    <property type="match status" value="2"/>
</dbReference>
<feature type="chain" id="PRO_5008556154" description="Ketoreductase domain-containing protein" evidence="3">
    <location>
        <begin position="24"/>
        <end position="505"/>
    </location>
</feature>
<dbReference type="PRINTS" id="PR00080">
    <property type="entry name" value="SDRFAMILY"/>
</dbReference>
<evidence type="ECO:0000256" key="3">
    <source>
        <dbReference type="SAM" id="SignalP"/>
    </source>
</evidence>
<dbReference type="Proteomes" id="UP000094256">
    <property type="component" value="Chromosome"/>
</dbReference>
<dbReference type="PROSITE" id="PS00061">
    <property type="entry name" value="ADH_SHORT"/>
    <property type="match status" value="2"/>
</dbReference>
<sequence>MPRIILVTGAAAGIGLATARTFAANGDTVVLADRDPAAAHRAALALGAPHHALEMDVSDERMVRDGVAAALGQHSRIDVLANNAGIIDASGTPAMDVPVTTLERILRVNLTGSYLVAREVGTAMARQSGGAIVNLSSLIAWLTIPGRTPYAMSKSALLGFTRALACEWASAGVRVNAVLPGYVATDIVRSLVEQGKVDPAVSVSRVPLGRMAEPEEIARTVLWAAGNGYVTGASIVVDGGYAAYGGCEAVASRAARSHRLVGAPVVVISGGARGIGAATADRFGADGAKVIVLDRQPSEAHEDFIVDITDGDAVERVVGRIAAKHGRIDVLVNNAAIADDFLPTVEQQLSAFERGLAINLVAPFQLSQAVGRVMAGHGGGAIVNLSSIAARGGLPRRNSYCAAKAGIEAMTRSLACEWASSGIRVNGVAPGYVATPGVLALEAEGKQSLAAVRRRIPLGRLGDPAEIADAIAFLASPAASYVTGSIVAVDGGWSAFGDAGDASKI</sequence>
<gene>
    <name evidence="5" type="ORF">AWL63_04290</name>
</gene>
<dbReference type="AlphaFoldDB" id="A0A1B3Z7A7"/>
<evidence type="ECO:0000256" key="2">
    <source>
        <dbReference type="ARBA" id="ARBA00023002"/>
    </source>
</evidence>
<dbReference type="RefSeq" id="WP_069203883.1">
    <property type="nucleotide sequence ID" value="NZ_CP014168.1"/>
</dbReference>
<dbReference type="PANTHER" id="PTHR42760:SF133">
    <property type="entry name" value="3-OXOACYL-[ACYL-CARRIER-PROTEIN] REDUCTASE"/>
    <property type="match status" value="1"/>
</dbReference>
<keyword evidence="2" id="KW-0560">Oxidoreductase</keyword>
<reference evidence="5 6" key="1">
    <citation type="submission" date="2016-01" db="EMBL/GenBank/DDBJ databases">
        <title>Complete genome and mega plasmid sequence of Sphingomonas panacis DCY99 elicits systemic resistance in rice to Xanthomonas oryzae.</title>
        <authorList>
            <person name="Kim Y.J."/>
            <person name="Yang D.C."/>
            <person name="Sing P."/>
        </authorList>
    </citation>
    <scope>NUCLEOTIDE SEQUENCE [LARGE SCALE GENOMIC DNA]</scope>
    <source>
        <strain evidence="5 6">DCY99</strain>
    </source>
</reference>
<protein>
    <recommendedName>
        <fullName evidence="4">Ketoreductase domain-containing protein</fullName>
    </recommendedName>
</protein>
<keyword evidence="6" id="KW-1185">Reference proteome</keyword>
<dbReference type="PRINTS" id="PR00081">
    <property type="entry name" value="GDHRDH"/>
</dbReference>
<evidence type="ECO:0000259" key="4">
    <source>
        <dbReference type="SMART" id="SM00822"/>
    </source>
</evidence>
<keyword evidence="3" id="KW-0732">Signal</keyword>
<dbReference type="GO" id="GO:0016616">
    <property type="term" value="F:oxidoreductase activity, acting on the CH-OH group of donors, NAD or NADP as acceptor"/>
    <property type="evidence" value="ECO:0007669"/>
    <property type="project" value="UniProtKB-ARBA"/>
</dbReference>
<dbReference type="Pfam" id="PF13561">
    <property type="entry name" value="adh_short_C2"/>
    <property type="match status" value="2"/>
</dbReference>
<feature type="signal peptide" evidence="3">
    <location>
        <begin position="1"/>
        <end position="23"/>
    </location>
</feature>